<gene>
    <name evidence="4" type="ORF">FSC09_00925</name>
</gene>
<dbReference type="Proteomes" id="UP000503440">
    <property type="component" value="Chromosome"/>
</dbReference>
<evidence type="ECO:0000256" key="3">
    <source>
        <dbReference type="ARBA" id="ARBA00034247"/>
    </source>
</evidence>
<dbReference type="RefSeq" id="WP_127799430.1">
    <property type="nucleotide sequence ID" value="NZ_CP044018.1"/>
</dbReference>
<dbReference type="SMART" id="SM00267">
    <property type="entry name" value="GGDEF"/>
    <property type="match status" value="1"/>
</dbReference>
<dbReference type="CDD" id="cd01949">
    <property type="entry name" value="GGDEF"/>
    <property type="match status" value="1"/>
</dbReference>
<proteinExistence type="predicted"/>
<evidence type="ECO:0000256" key="1">
    <source>
        <dbReference type="ARBA" id="ARBA00001946"/>
    </source>
</evidence>
<dbReference type="EC" id="2.7.7.65" evidence="2"/>
<dbReference type="Gene3D" id="3.30.70.270">
    <property type="match status" value="1"/>
</dbReference>
<evidence type="ECO:0000313" key="4">
    <source>
        <dbReference type="EMBL" id="QIC69091.1"/>
    </source>
</evidence>
<dbReference type="NCBIfam" id="TIGR00254">
    <property type="entry name" value="GGDEF"/>
    <property type="match status" value="1"/>
</dbReference>
<dbReference type="InterPro" id="IPR050469">
    <property type="entry name" value="Diguanylate_Cyclase"/>
</dbReference>
<dbReference type="GO" id="GO:0052621">
    <property type="term" value="F:diguanylate cyclase activity"/>
    <property type="evidence" value="ECO:0007669"/>
    <property type="project" value="UniProtKB-EC"/>
</dbReference>
<evidence type="ECO:0000313" key="5">
    <source>
        <dbReference type="Proteomes" id="UP000503440"/>
    </source>
</evidence>
<reference evidence="4 5" key="1">
    <citation type="submission" date="2019-09" db="EMBL/GenBank/DDBJ databases">
        <title>Non-baumannii Acinetobacter spp. carrying blaNDM-1 isolated in China.</title>
        <authorList>
            <person name="Cui C."/>
            <person name="Chen C."/>
            <person name="Sun J."/>
            <person name="Liu Y."/>
        </authorList>
    </citation>
    <scope>NUCLEOTIDE SEQUENCE [LARGE SCALE GENOMIC DNA]</scope>
    <source>
        <strain evidence="4 5">B18</strain>
    </source>
</reference>
<protein>
    <recommendedName>
        <fullName evidence="2">diguanylate cyclase</fullName>
        <ecNumber evidence="2">2.7.7.65</ecNumber>
    </recommendedName>
</protein>
<dbReference type="InterPro" id="IPR043128">
    <property type="entry name" value="Rev_trsase/Diguanyl_cyclase"/>
</dbReference>
<dbReference type="Pfam" id="PF00990">
    <property type="entry name" value="GGDEF"/>
    <property type="match status" value="1"/>
</dbReference>
<dbReference type="PROSITE" id="PS50887">
    <property type="entry name" value="GGDEF"/>
    <property type="match status" value="1"/>
</dbReference>
<dbReference type="FunFam" id="3.30.70.270:FF:000001">
    <property type="entry name" value="Diguanylate cyclase domain protein"/>
    <property type="match status" value="1"/>
</dbReference>
<dbReference type="InterPro" id="IPR029787">
    <property type="entry name" value="Nucleotide_cyclase"/>
</dbReference>
<comment type="catalytic activity">
    <reaction evidence="3">
        <text>2 GTP = 3',3'-c-di-GMP + 2 diphosphate</text>
        <dbReference type="Rhea" id="RHEA:24898"/>
        <dbReference type="ChEBI" id="CHEBI:33019"/>
        <dbReference type="ChEBI" id="CHEBI:37565"/>
        <dbReference type="ChEBI" id="CHEBI:58805"/>
        <dbReference type="EC" id="2.7.7.65"/>
    </reaction>
</comment>
<organism evidence="4 5">
    <name type="scientific">Acinetobacter indicus</name>
    <dbReference type="NCBI Taxonomy" id="756892"/>
    <lineage>
        <taxon>Bacteria</taxon>
        <taxon>Pseudomonadati</taxon>
        <taxon>Pseudomonadota</taxon>
        <taxon>Gammaproteobacteria</taxon>
        <taxon>Moraxellales</taxon>
        <taxon>Moraxellaceae</taxon>
        <taxon>Acinetobacter</taxon>
    </lineage>
</organism>
<dbReference type="InterPro" id="IPR000160">
    <property type="entry name" value="GGDEF_dom"/>
</dbReference>
<dbReference type="PANTHER" id="PTHR45138">
    <property type="entry name" value="REGULATORY COMPONENTS OF SENSORY TRANSDUCTION SYSTEM"/>
    <property type="match status" value="1"/>
</dbReference>
<name>A0A6C0YUF5_9GAMM</name>
<dbReference type="EMBL" id="CP044455">
    <property type="protein sequence ID" value="QIC69091.1"/>
    <property type="molecule type" value="Genomic_DNA"/>
</dbReference>
<accession>A0A6C0YUF5</accession>
<dbReference type="SUPFAM" id="SSF55073">
    <property type="entry name" value="Nucleotide cyclase"/>
    <property type="match status" value="1"/>
</dbReference>
<dbReference type="AlphaFoldDB" id="A0A6C0YUF5"/>
<dbReference type="PANTHER" id="PTHR45138:SF9">
    <property type="entry name" value="DIGUANYLATE CYCLASE DGCM-RELATED"/>
    <property type="match status" value="1"/>
</dbReference>
<evidence type="ECO:0000256" key="2">
    <source>
        <dbReference type="ARBA" id="ARBA00012528"/>
    </source>
</evidence>
<comment type="cofactor">
    <cofactor evidence="1">
        <name>Mg(2+)</name>
        <dbReference type="ChEBI" id="CHEBI:18420"/>
    </cofactor>
</comment>
<sequence>MSHRLHSENTKQRLFISMLIIILSILFISVPVTLKSYRSYQQSDVVLTEISVLRHVADLANEISRERGPANKVMSSTPDELSANLKELTLFRERVDLQIEHTMQLLNSAGFAAQANALTTDLTPALAKGRAAVDAYAAQPYAQRSSAQLDQAIQAMFHAWDEVYEVLKHVMMQSEGKKTMLSESYSLILVLADLRDQAGRLASTIMAAVTFKEPISEQNLAYSLQSQRQSYYLWDLVNSIQPEQHKTPEYLGLHQQVKQKYLDQGVPIVSQLIEESLHARPYSLSGTELTLKIVDKFTTVVNLQKYLLDYSVWLAQQERHAAWQQFILTLSVSIISLLAALFTMVYARFKVFKPLIEARDLILELSEAQPQTATAPDSSPTSLFAALKQLQARLAERDLLEFQLRNMANTDTLTGVSNRLALEEYIQYLNQNPDKLHQTGLIIIDIDDFKEVNDQYGHIVGDRVIQGIAEVLKHSVRSSDLIVRYGGDEFLILIEQIDLDGALSIAEKLRQEISQNVLTLPGLDTPLNISVSAGVAADAGSWMELFGRADHSLFKAKEKGRNRVESML</sequence>